<reference evidence="2 3" key="1">
    <citation type="journal article" date="2024" name="Commun. Biol.">
        <title>Comparative genomic analysis of thermophilic fungi reveals convergent evolutionary adaptations and gene losses.</title>
        <authorList>
            <person name="Steindorff A.S."/>
            <person name="Aguilar-Pontes M.V."/>
            <person name="Robinson A.J."/>
            <person name="Andreopoulos B."/>
            <person name="LaButti K."/>
            <person name="Kuo A."/>
            <person name="Mondo S."/>
            <person name="Riley R."/>
            <person name="Otillar R."/>
            <person name="Haridas S."/>
            <person name="Lipzen A."/>
            <person name="Grimwood J."/>
            <person name="Schmutz J."/>
            <person name="Clum A."/>
            <person name="Reid I.D."/>
            <person name="Moisan M.C."/>
            <person name="Butler G."/>
            <person name="Nguyen T.T.M."/>
            <person name="Dewar K."/>
            <person name="Conant G."/>
            <person name="Drula E."/>
            <person name="Henrissat B."/>
            <person name="Hansel C."/>
            <person name="Singer S."/>
            <person name="Hutchinson M.I."/>
            <person name="de Vries R.P."/>
            <person name="Natvig D.O."/>
            <person name="Powell A.J."/>
            <person name="Tsang A."/>
            <person name="Grigoriev I.V."/>
        </authorList>
    </citation>
    <scope>NUCLEOTIDE SEQUENCE [LARGE SCALE GENOMIC DNA]</scope>
    <source>
        <strain evidence="2 3">ATCC 24622</strain>
    </source>
</reference>
<gene>
    <name evidence="2" type="ORF">VTK73DRAFT_7719</name>
</gene>
<name>A0ABR3WCX1_9PEZI</name>
<keyword evidence="3" id="KW-1185">Reference proteome</keyword>
<evidence type="ECO:0000313" key="2">
    <source>
        <dbReference type="EMBL" id="KAL1858950.1"/>
    </source>
</evidence>
<evidence type="ECO:0000256" key="1">
    <source>
        <dbReference type="SAM" id="MobiDB-lite"/>
    </source>
</evidence>
<feature type="region of interest" description="Disordered" evidence="1">
    <location>
        <begin position="85"/>
        <end position="104"/>
    </location>
</feature>
<dbReference type="EMBL" id="JAZHXJ010000503">
    <property type="protein sequence ID" value="KAL1858950.1"/>
    <property type="molecule type" value="Genomic_DNA"/>
</dbReference>
<comment type="caution">
    <text evidence="2">The sequence shown here is derived from an EMBL/GenBank/DDBJ whole genome shotgun (WGS) entry which is preliminary data.</text>
</comment>
<feature type="region of interest" description="Disordered" evidence="1">
    <location>
        <begin position="55"/>
        <end position="80"/>
    </location>
</feature>
<proteinExistence type="predicted"/>
<accession>A0ABR3WCX1</accession>
<organism evidence="2 3">
    <name type="scientific">Phialemonium thermophilum</name>
    <dbReference type="NCBI Taxonomy" id="223376"/>
    <lineage>
        <taxon>Eukaryota</taxon>
        <taxon>Fungi</taxon>
        <taxon>Dikarya</taxon>
        <taxon>Ascomycota</taxon>
        <taxon>Pezizomycotina</taxon>
        <taxon>Sordariomycetes</taxon>
        <taxon>Sordariomycetidae</taxon>
        <taxon>Cephalothecales</taxon>
        <taxon>Cephalothecaceae</taxon>
        <taxon>Phialemonium</taxon>
    </lineage>
</organism>
<dbReference type="Proteomes" id="UP001586593">
    <property type="component" value="Unassembled WGS sequence"/>
</dbReference>
<protein>
    <submittedName>
        <fullName evidence="2">Uncharacterized protein</fullName>
    </submittedName>
</protein>
<feature type="compositionally biased region" description="Basic and acidic residues" evidence="1">
    <location>
        <begin position="56"/>
        <end position="70"/>
    </location>
</feature>
<sequence length="214" mass="23539">MLPSWVPHTRNSGTIARRGCPVVTRMASSLQKKRHCQDLRVTRRSMVSRYNALPLRRRETKTTEKEEGKDTTGCLSPSRLGLRIGESPGHGAIQAESSRTSDSVRMPNTKAVLYPKLDAGLVDLQCMERPTSERVPVKPYRSANVASRGAESRGTGGYPTKRLWYVCSRPSPLNLPQSHLLTSDREYGEETPLPCTMGLDGSKGAIFVGGGDKK</sequence>
<evidence type="ECO:0000313" key="3">
    <source>
        <dbReference type="Proteomes" id="UP001586593"/>
    </source>
</evidence>